<reference evidence="2" key="1">
    <citation type="submission" date="2016-10" db="EMBL/GenBank/DDBJ databases">
        <authorList>
            <person name="Varghese N."/>
            <person name="Submissions S."/>
        </authorList>
    </citation>
    <scope>NUCLEOTIDE SEQUENCE [LARGE SCALE GENOMIC DNA]</scope>
    <source>
        <strain evidence="2">DSM 16471</strain>
    </source>
</reference>
<dbReference type="EMBL" id="FNZN01000002">
    <property type="protein sequence ID" value="SEK73282.1"/>
    <property type="molecule type" value="Genomic_DNA"/>
</dbReference>
<accession>A0A1H7JFM9</accession>
<dbReference type="RefSeq" id="WP_091620206.1">
    <property type="nucleotide sequence ID" value="NZ_FNZN01000002.1"/>
</dbReference>
<evidence type="ECO:0000313" key="2">
    <source>
        <dbReference type="Proteomes" id="UP000198990"/>
    </source>
</evidence>
<keyword evidence="2" id="KW-1185">Reference proteome</keyword>
<gene>
    <name evidence="1" type="ORF">SAMN04488008_10249</name>
</gene>
<dbReference type="Proteomes" id="UP000198990">
    <property type="component" value="Unassembled WGS sequence"/>
</dbReference>
<organism evidence="1 2">
    <name type="scientific">Maribacter orientalis</name>
    <dbReference type="NCBI Taxonomy" id="228957"/>
    <lineage>
        <taxon>Bacteria</taxon>
        <taxon>Pseudomonadati</taxon>
        <taxon>Bacteroidota</taxon>
        <taxon>Flavobacteriia</taxon>
        <taxon>Flavobacteriales</taxon>
        <taxon>Flavobacteriaceae</taxon>
        <taxon>Maribacter</taxon>
    </lineage>
</organism>
<dbReference type="STRING" id="228957.SAMN04488008_10249"/>
<protein>
    <submittedName>
        <fullName evidence="1">Uncharacterized protein</fullName>
    </submittedName>
</protein>
<evidence type="ECO:0000313" key="1">
    <source>
        <dbReference type="EMBL" id="SEK73282.1"/>
    </source>
</evidence>
<name>A0A1H7JFM9_9FLAO</name>
<proteinExistence type="predicted"/>
<dbReference type="OrthoDB" id="9907018at2"/>
<sequence length="86" mass="9812">MSVLVTYRNVLLRLLKQGCNPYSDNLELHQSLLTKNNIAVTSVSPDKDYKKSDPTPDKTIMTVQEGFDFEIKLKEKIVNQTTKRGL</sequence>
<dbReference type="AlphaFoldDB" id="A0A1H7JFM9"/>